<feature type="binding site" evidence="11">
    <location>
        <position position="160"/>
    </location>
    <ligand>
        <name>Zn(2+)</name>
        <dbReference type="ChEBI" id="CHEBI:29105"/>
        <label>2</label>
    </ligand>
</feature>
<evidence type="ECO:0000256" key="4">
    <source>
        <dbReference type="ARBA" id="ARBA00022737"/>
    </source>
</evidence>
<comment type="subcellular location">
    <subcellularLocation>
        <location evidence="11">Cytoplasm</location>
    </subcellularLocation>
</comment>
<evidence type="ECO:0000256" key="9">
    <source>
        <dbReference type="ARBA" id="ARBA00061004"/>
    </source>
</evidence>
<dbReference type="HOGENOM" id="CLU_017633_0_7_11"/>
<dbReference type="InterPro" id="IPR001305">
    <property type="entry name" value="HSP_DnaJ_Cys-rich_dom"/>
</dbReference>
<dbReference type="GO" id="GO:0008270">
    <property type="term" value="F:zinc ion binding"/>
    <property type="evidence" value="ECO:0007669"/>
    <property type="project" value="UniProtKB-UniRule"/>
</dbReference>
<evidence type="ECO:0000256" key="3">
    <source>
        <dbReference type="ARBA" id="ARBA00022723"/>
    </source>
</evidence>
<feature type="zinc finger region" description="CR-type" evidence="12">
    <location>
        <begin position="130"/>
        <end position="212"/>
    </location>
</feature>
<dbReference type="InterPro" id="IPR036869">
    <property type="entry name" value="J_dom_sf"/>
</dbReference>
<feature type="binding site" evidence="11">
    <location>
        <position position="163"/>
    </location>
    <ligand>
        <name>Zn(2+)</name>
        <dbReference type="ChEBI" id="CHEBI:29105"/>
        <label>2</label>
    </ligand>
</feature>
<dbReference type="CDD" id="cd10719">
    <property type="entry name" value="DnaJ_zf"/>
    <property type="match status" value="1"/>
</dbReference>
<dbReference type="PANTHER" id="PTHR43096:SF48">
    <property type="entry name" value="CHAPERONE PROTEIN DNAJ"/>
    <property type="match status" value="1"/>
</dbReference>
<feature type="repeat" description="CXXCXGXG motif" evidence="11">
    <location>
        <begin position="143"/>
        <end position="150"/>
    </location>
</feature>
<keyword evidence="5 11" id="KW-0863">Zinc-finger</keyword>
<feature type="repeat" description="CXXCXGXG motif" evidence="11">
    <location>
        <begin position="160"/>
        <end position="167"/>
    </location>
</feature>
<dbReference type="SUPFAM" id="SSF46565">
    <property type="entry name" value="Chaperone J-domain"/>
    <property type="match status" value="1"/>
</dbReference>
<evidence type="ECO:0000256" key="6">
    <source>
        <dbReference type="ARBA" id="ARBA00022833"/>
    </source>
</evidence>
<comment type="function">
    <text evidence="11">Participates actively in the response to hyperosmotic and heat shock by preventing the aggregation of stress-denatured proteins and by disaggregating proteins, also in an autonomous, DnaK-independent fashion. Unfolded proteins bind initially to DnaJ; upon interaction with the DnaJ-bound protein, DnaK hydrolyzes its bound ATP, resulting in the formation of a stable complex. GrpE releases ADP from DnaK; ATP binding to DnaK triggers the release of the substrate protein, thus completing the reaction cycle. Several rounds of ATP-dependent interactions between DnaJ, DnaK and GrpE are required for fully efficient folding. Also involved, together with DnaK and GrpE, in the DNA replication of plasmids through activation of initiation proteins.</text>
</comment>
<dbReference type="GO" id="GO:0005737">
    <property type="term" value="C:cytoplasm"/>
    <property type="evidence" value="ECO:0007669"/>
    <property type="project" value="UniProtKB-SubCell"/>
</dbReference>
<dbReference type="SUPFAM" id="SSF57938">
    <property type="entry name" value="DnaJ/Hsp40 cysteine-rich domain"/>
    <property type="match status" value="1"/>
</dbReference>
<comment type="subunit">
    <text evidence="11">Homodimer.</text>
</comment>
<dbReference type="Pfam" id="PF00226">
    <property type="entry name" value="DnaJ"/>
    <property type="match status" value="1"/>
</dbReference>
<dbReference type="InterPro" id="IPR001623">
    <property type="entry name" value="DnaJ_domain"/>
</dbReference>
<feature type="domain" description="CR-type" evidence="14">
    <location>
        <begin position="130"/>
        <end position="212"/>
    </location>
</feature>
<evidence type="ECO:0000256" key="8">
    <source>
        <dbReference type="ARBA" id="ARBA00023186"/>
    </source>
</evidence>
<dbReference type="InterPro" id="IPR018253">
    <property type="entry name" value="DnaJ_domain_CS"/>
</dbReference>
<evidence type="ECO:0000256" key="1">
    <source>
        <dbReference type="ARBA" id="ARBA00022490"/>
    </source>
</evidence>
<gene>
    <name evidence="11" type="primary">dnaJ</name>
    <name evidence="15" type="ORF">HX89_09165</name>
</gene>
<comment type="similarity">
    <text evidence="9 11">Belongs to the DnaJ family.</text>
</comment>
<evidence type="ECO:0000259" key="14">
    <source>
        <dbReference type="PROSITE" id="PS51188"/>
    </source>
</evidence>
<dbReference type="PROSITE" id="PS51188">
    <property type="entry name" value="ZF_CR"/>
    <property type="match status" value="1"/>
</dbReference>
<feature type="repeat" description="CXXCXGXG motif" evidence="11">
    <location>
        <begin position="200"/>
        <end position="207"/>
    </location>
</feature>
<dbReference type="FunFam" id="2.10.230.10:FF:000002">
    <property type="entry name" value="Molecular chaperone DnaJ"/>
    <property type="match status" value="1"/>
</dbReference>
<comment type="cofactor">
    <cofactor evidence="11">
        <name>Zn(2+)</name>
        <dbReference type="ChEBI" id="CHEBI:29105"/>
    </cofactor>
    <text evidence="11">Binds 2 Zn(2+) ions per monomer.</text>
</comment>
<dbReference type="GO" id="GO:0042026">
    <property type="term" value="P:protein refolding"/>
    <property type="evidence" value="ECO:0007669"/>
    <property type="project" value="TreeGrafter"/>
</dbReference>
<feature type="binding site" evidence="11">
    <location>
        <position position="186"/>
    </location>
    <ligand>
        <name>Zn(2+)</name>
        <dbReference type="ChEBI" id="CHEBI:29105"/>
        <label>2</label>
    </ligand>
</feature>
<dbReference type="Proteomes" id="UP000027986">
    <property type="component" value="Chromosome"/>
</dbReference>
<dbReference type="NCBIfam" id="NF008035">
    <property type="entry name" value="PRK10767.1"/>
    <property type="match status" value="1"/>
</dbReference>
<feature type="binding site" evidence="11">
    <location>
        <position position="143"/>
    </location>
    <ligand>
        <name>Zn(2+)</name>
        <dbReference type="ChEBI" id="CHEBI:29105"/>
        <label>1</label>
    </ligand>
</feature>
<keyword evidence="3 11" id="KW-0479">Metal-binding</keyword>
<evidence type="ECO:0000313" key="16">
    <source>
        <dbReference type="Proteomes" id="UP000027986"/>
    </source>
</evidence>
<dbReference type="EMBL" id="CP008889">
    <property type="protein sequence ID" value="AIF41088.1"/>
    <property type="molecule type" value="Genomic_DNA"/>
</dbReference>
<dbReference type="Gene3D" id="1.10.287.110">
    <property type="entry name" value="DnaJ domain"/>
    <property type="match status" value="1"/>
</dbReference>
<evidence type="ECO:0000256" key="7">
    <source>
        <dbReference type="ARBA" id="ARBA00023016"/>
    </source>
</evidence>
<keyword evidence="4 11" id="KW-0677">Repeat</keyword>
<keyword evidence="16" id="KW-1185">Reference proteome</keyword>
<dbReference type="PRINTS" id="PR00625">
    <property type="entry name" value="JDOMAIN"/>
</dbReference>
<dbReference type="PANTHER" id="PTHR43096">
    <property type="entry name" value="DNAJ HOMOLOG 1, MITOCHONDRIAL-RELATED"/>
    <property type="match status" value="1"/>
</dbReference>
<dbReference type="SMART" id="SM00271">
    <property type="entry name" value="DnaJ"/>
    <property type="match status" value="1"/>
</dbReference>
<comment type="domain">
    <text evidence="11">The J domain is necessary and sufficient to stimulate DnaK ATPase activity. Zinc center 1 plays an important role in the autonomous, DnaK-independent chaperone activity of DnaJ. Zinc center 2 is essential for interaction with DnaK and for DnaJ activity.</text>
</comment>
<evidence type="ECO:0000259" key="13">
    <source>
        <dbReference type="PROSITE" id="PS50076"/>
    </source>
</evidence>
<dbReference type="InterPro" id="IPR002939">
    <property type="entry name" value="DnaJ_C"/>
</dbReference>
<feature type="binding site" evidence="11">
    <location>
        <position position="189"/>
    </location>
    <ligand>
        <name>Zn(2+)</name>
        <dbReference type="ChEBI" id="CHEBI:29105"/>
        <label>2</label>
    </ligand>
</feature>
<protein>
    <recommendedName>
        <fullName evidence="10 11">Chaperone protein DnaJ</fullName>
    </recommendedName>
</protein>
<keyword evidence="1 11" id="KW-0963">Cytoplasm</keyword>
<keyword evidence="2 11" id="KW-0235">DNA replication</keyword>
<evidence type="ECO:0000256" key="10">
    <source>
        <dbReference type="ARBA" id="ARBA00067609"/>
    </source>
</evidence>
<reference evidence="15 16" key="1">
    <citation type="submission" date="2014-07" db="EMBL/GenBank/DDBJ databases">
        <title>Genome Sequencing of Dermacoccus nishinomiyaensis.</title>
        <authorList>
            <person name="Hong K.W."/>
            <person name="Chan K.G."/>
        </authorList>
    </citation>
    <scope>NUCLEOTIDE SEQUENCE [LARGE SCALE GENOMIC DNA]</scope>
    <source>
        <strain evidence="15 16">M25</strain>
    </source>
</reference>
<feature type="binding site" evidence="11">
    <location>
        <position position="203"/>
    </location>
    <ligand>
        <name>Zn(2+)</name>
        <dbReference type="ChEBI" id="CHEBI:29105"/>
        <label>1</label>
    </ligand>
</feature>
<evidence type="ECO:0000256" key="11">
    <source>
        <dbReference type="HAMAP-Rule" id="MF_01152"/>
    </source>
</evidence>
<evidence type="ECO:0000256" key="5">
    <source>
        <dbReference type="ARBA" id="ARBA00022771"/>
    </source>
</evidence>
<dbReference type="GO" id="GO:0051082">
    <property type="term" value="F:unfolded protein binding"/>
    <property type="evidence" value="ECO:0007669"/>
    <property type="project" value="UniProtKB-UniRule"/>
</dbReference>
<dbReference type="CDD" id="cd06257">
    <property type="entry name" value="DnaJ"/>
    <property type="match status" value="1"/>
</dbReference>
<dbReference type="Pfam" id="PF00684">
    <property type="entry name" value="DnaJ_CXXCXGXG"/>
    <property type="match status" value="1"/>
</dbReference>
<dbReference type="CDD" id="cd10747">
    <property type="entry name" value="DnaJ_C"/>
    <property type="match status" value="1"/>
</dbReference>
<dbReference type="eggNOG" id="COG0484">
    <property type="taxonomic scope" value="Bacteria"/>
</dbReference>
<organism evidence="15 16">
    <name type="scientific">Dermacoccus nishinomiyaensis</name>
    <dbReference type="NCBI Taxonomy" id="1274"/>
    <lineage>
        <taxon>Bacteria</taxon>
        <taxon>Bacillati</taxon>
        <taxon>Actinomycetota</taxon>
        <taxon>Actinomycetes</taxon>
        <taxon>Micrococcales</taxon>
        <taxon>Dermacoccaceae</taxon>
        <taxon>Dermacoccus</taxon>
    </lineage>
</organism>
<feature type="domain" description="J" evidence="13">
    <location>
        <begin position="3"/>
        <end position="67"/>
    </location>
</feature>
<dbReference type="HAMAP" id="MF_01152">
    <property type="entry name" value="DnaJ"/>
    <property type="match status" value="1"/>
</dbReference>
<dbReference type="InterPro" id="IPR008971">
    <property type="entry name" value="HSP40/DnaJ_pept-bd"/>
</dbReference>
<evidence type="ECO:0000256" key="2">
    <source>
        <dbReference type="ARBA" id="ARBA00022705"/>
    </source>
</evidence>
<dbReference type="GO" id="GO:0005524">
    <property type="term" value="F:ATP binding"/>
    <property type="evidence" value="ECO:0007669"/>
    <property type="project" value="InterPro"/>
</dbReference>
<dbReference type="Gene3D" id="2.60.260.20">
    <property type="entry name" value="Urease metallochaperone UreE, N-terminal domain"/>
    <property type="match status" value="2"/>
</dbReference>
<dbReference type="NCBIfam" id="NF010871">
    <property type="entry name" value="PRK14278.1"/>
    <property type="match status" value="1"/>
</dbReference>
<dbReference type="Pfam" id="PF01556">
    <property type="entry name" value="DnaJ_C"/>
    <property type="match status" value="1"/>
</dbReference>
<dbReference type="KEGG" id="dni:HX89_09165"/>
<feature type="repeat" description="CXXCXGXG motif" evidence="11">
    <location>
        <begin position="186"/>
        <end position="193"/>
    </location>
</feature>
<dbReference type="InterPro" id="IPR036410">
    <property type="entry name" value="HSP_DnaJ_Cys-rich_dom_sf"/>
</dbReference>
<feature type="binding site" evidence="11">
    <location>
        <position position="146"/>
    </location>
    <ligand>
        <name>Zn(2+)</name>
        <dbReference type="ChEBI" id="CHEBI:29105"/>
        <label>1</label>
    </ligand>
</feature>
<dbReference type="FunFam" id="2.60.260.20:FF:000005">
    <property type="entry name" value="Chaperone protein dnaJ 1, mitochondrial"/>
    <property type="match status" value="1"/>
</dbReference>
<dbReference type="InterPro" id="IPR012724">
    <property type="entry name" value="DnaJ"/>
</dbReference>
<dbReference type="SUPFAM" id="SSF49493">
    <property type="entry name" value="HSP40/DnaJ peptide-binding domain"/>
    <property type="match status" value="2"/>
</dbReference>
<keyword evidence="6 11" id="KW-0862">Zinc</keyword>
<dbReference type="Gene3D" id="2.10.230.10">
    <property type="entry name" value="Heat shock protein DnaJ, cysteine-rich domain"/>
    <property type="match status" value="1"/>
</dbReference>
<dbReference type="GO" id="GO:0009408">
    <property type="term" value="P:response to heat"/>
    <property type="evidence" value="ECO:0007669"/>
    <property type="project" value="InterPro"/>
</dbReference>
<accession>A0A075JM31</accession>
<name>A0A075JM31_9MICO</name>
<evidence type="ECO:0000313" key="15">
    <source>
        <dbReference type="EMBL" id="AIF41088.1"/>
    </source>
</evidence>
<dbReference type="GO" id="GO:0006260">
    <property type="term" value="P:DNA replication"/>
    <property type="evidence" value="ECO:0007669"/>
    <property type="project" value="UniProtKB-KW"/>
</dbReference>
<dbReference type="PROSITE" id="PS00636">
    <property type="entry name" value="DNAJ_1"/>
    <property type="match status" value="1"/>
</dbReference>
<keyword evidence="8 11" id="KW-0143">Chaperone</keyword>
<keyword evidence="7 11" id="KW-0346">Stress response</keyword>
<dbReference type="AlphaFoldDB" id="A0A075JM31"/>
<dbReference type="PROSITE" id="PS50076">
    <property type="entry name" value="DNAJ_2"/>
    <property type="match status" value="1"/>
</dbReference>
<sequence length="377" mass="39835">MNDYYAELGVTREASVEEIKRAYRKKARKLHPDVNPSPEAAEEFKRVGQAYDVLGDPQKKAAYDQGVDPYAPGGGAGAGFGGAGFSFSDIMDAFFTGGAAGGGGGPRSRVQHGQDALLPLDIQLATAVFGGEQELTFDTAVVCSTCHGDGSRPGTGKHTCDVCGGAGQTQQVQRSFLGQVLTSRPCTACQGYGDIIDSPCFECDGNGRKRDTRTITIKVPAGVDTGTRIQLRGEGEVGPGGGPAGDLYVEVRVEKHPMFQRQGDDLHCSLELPMSAAALGATVPFETLDGSRDIDIKAGTQPGDVITLKGLGVTRLRTDNRGDLLVHANVRTPSKLTAEQADLLRQFAESRGEDSPAPKFQPVNQGLLGKLRQAWKG</sequence>
<dbReference type="GO" id="GO:0031072">
    <property type="term" value="F:heat shock protein binding"/>
    <property type="evidence" value="ECO:0007669"/>
    <property type="project" value="InterPro"/>
</dbReference>
<evidence type="ECO:0000256" key="12">
    <source>
        <dbReference type="PROSITE-ProRule" id="PRU00546"/>
    </source>
</evidence>
<dbReference type="GeneID" id="41841308"/>
<dbReference type="RefSeq" id="WP_038571127.1">
    <property type="nucleotide sequence ID" value="NZ_CAKZHM010000118.1"/>
</dbReference>
<proteinExistence type="inferred from homology"/>
<feature type="binding site" evidence="11">
    <location>
        <position position="200"/>
    </location>
    <ligand>
        <name>Zn(2+)</name>
        <dbReference type="ChEBI" id="CHEBI:29105"/>
        <label>1</label>
    </ligand>
</feature>